<reference evidence="2" key="1">
    <citation type="journal article" date="2014" name="Int. J. Syst. Evol. Microbiol.">
        <title>Complete genome sequence of Corynebacterium casei LMG S-19264T (=DSM 44701T), isolated from a smear-ripened cheese.</title>
        <authorList>
            <consortium name="US DOE Joint Genome Institute (JGI-PGF)"/>
            <person name="Walter F."/>
            <person name="Albersmeier A."/>
            <person name="Kalinowski J."/>
            <person name="Ruckert C."/>
        </authorList>
    </citation>
    <scope>NUCLEOTIDE SEQUENCE</scope>
    <source>
        <strain evidence="2">KCTC 12710</strain>
    </source>
</reference>
<comment type="caution">
    <text evidence="2">The sequence shown here is derived from an EMBL/GenBank/DDBJ whole genome shotgun (WGS) entry which is preliminary data.</text>
</comment>
<protein>
    <submittedName>
        <fullName evidence="2">Uncharacterized protein</fullName>
    </submittedName>
</protein>
<keyword evidence="1" id="KW-0732">Signal</keyword>
<gene>
    <name evidence="2" type="ORF">GCM10007028_10600</name>
</gene>
<dbReference type="AlphaFoldDB" id="A0A918QVU0"/>
<feature type="chain" id="PRO_5037692552" evidence="1">
    <location>
        <begin position="23"/>
        <end position="65"/>
    </location>
</feature>
<evidence type="ECO:0000313" key="2">
    <source>
        <dbReference type="EMBL" id="GGZ75061.1"/>
    </source>
</evidence>
<accession>A0A918QVU0</accession>
<keyword evidence="3" id="KW-1185">Reference proteome</keyword>
<proteinExistence type="predicted"/>
<evidence type="ECO:0000256" key="1">
    <source>
        <dbReference type="SAM" id="SignalP"/>
    </source>
</evidence>
<name>A0A918QVU0_9FLAO</name>
<dbReference type="EMBL" id="BMWZ01000002">
    <property type="protein sequence ID" value="GGZ75061.1"/>
    <property type="molecule type" value="Genomic_DNA"/>
</dbReference>
<organism evidence="2 3">
    <name type="scientific">Algibacter mikhailovii</name>
    <dbReference type="NCBI Taxonomy" id="425498"/>
    <lineage>
        <taxon>Bacteria</taxon>
        <taxon>Pseudomonadati</taxon>
        <taxon>Bacteroidota</taxon>
        <taxon>Flavobacteriia</taxon>
        <taxon>Flavobacteriales</taxon>
        <taxon>Flavobacteriaceae</taxon>
        <taxon>Algibacter</taxon>
    </lineage>
</organism>
<reference evidence="2" key="2">
    <citation type="submission" date="2020-09" db="EMBL/GenBank/DDBJ databases">
        <authorList>
            <person name="Sun Q."/>
            <person name="Kim S."/>
        </authorList>
    </citation>
    <scope>NUCLEOTIDE SEQUENCE</scope>
    <source>
        <strain evidence="2">KCTC 12710</strain>
    </source>
</reference>
<dbReference type="RefSeq" id="WP_189359736.1">
    <property type="nucleotide sequence ID" value="NZ_BMWZ01000002.1"/>
</dbReference>
<evidence type="ECO:0000313" key="3">
    <source>
        <dbReference type="Proteomes" id="UP000636004"/>
    </source>
</evidence>
<sequence length="65" mass="7634">MRKLNYLLFILLFVILTLDTSAQTTFVPDDNFEQALQDLIYDLIDNLIFGKDFESFDNIAETIQR</sequence>
<dbReference type="Proteomes" id="UP000636004">
    <property type="component" value="Unassembled WGS sequence"/>
</dbReference>
<feature type="signal peptide" evidence="1">
    <location>
        <begin position="1"/>
        <end position="22"/>
    </location>
</feature>